<evidence type="ECO:0000256" key="11">
    <source>
        <dbReference type="ARBA" id="ARBA00049091"/>
    </source>
</evidence>
<keyword evidence="5" id="KW-0560">Oxidoreductase</keyword>
<dbReference type="EC" id="1.11.1.24" evidence="2"/>
<dbReference type="Proteomes" id="UP000075621">
    <property type="component" value="Unassembled WGS sequence"/>
</dbReference>
<proteinExistence type="inferred from homology"/>
<protein>
    <recommendedName>
        <fullName evidence="2">thioredoxin-dependent peroxiredoxin</fullName>
        <ecNumber evidence="2">1.11.1.24</ecNumber>
    </recommendedName>
    <alternativeName>
        <fullName evidence="8">Thioredoxin peroxidase</fullName>
    </alternativeName>
    <alternativeName>
        <fullName evidence="10">Thioredoxin-dependent peroxiredoxin Bcp</fullName>
    </alternativeName>
</protein>
<keyword evidence="4" id="KW-0049">Antioxidant</keyword>
<evidence type="ECO:0000256" key="9">
    <source>
        <dbReference type="ARBA" id="ARBA00038489"/>
    </source>
</evidence>
<organism evidence="14 15">
    <name type="scientific">Pseudoalteromonas agarivorans</name>
    <dbReference type="NCBI Taxonomy" id="176102"/>
    <lineage>
        <taxon>Bacteria</taxon>
        <taxon>Pseudomonadati</taxon>
        <taxon>Pseudomonadota</taxon>
        <taxon>Gammaproteobacteria</taxon>
        <taxon>Alteromonadales</taxon>
        <taxon>Pseudoalteromonadaceae</taxon>
        <taxon>Pseudoalteromonas</taxon>
    </lineage>
</organism>
<evidence type="ECO:0000256" key="10">
    <source>
        <dbReference type="ARBA" id="ARBA00042639"/>
    </source>
</evidence>
<keyword evidence="3" id="KW-0575">Peroxidase</keyword>
<evidence type="ECO:0000256" key="3">
    <source>
        <dbReference type="ARBA" id="ARBA00022559"/>
    </source>
</evidence>
<keyword evidence="6" id="KW-1015">Disulfide bond</keyword>
<evidence type="ECO:0000256" key="6">
    <source>
        <dbReference type="ARBA" id="ARBA00023157"/>
    </source>
</evidence>
<dbReference type="PROSITE" id="PS51352">
    <property type="entry name" value="THIOREDOXIN_2"/>
    <property type="match status" value="1"/>
</dbReference>
<dbReference type="RefSeq" id="WP_064384720.1">
    <property type="nucleotide sequence ID" value="NZ_LVCM01000003.1"/>
</dbReference>
<dbReference type="InterPro" id="IPR000866">
    <property type="entry name" value="AhpC/TSA"/>
</dbReference>
<dbReference type="EMBL" id="LVCM01000003">
    <property type="protein sequence ID" value="KYL35375.1"/>
    <property type="molecule type" value="Genomic_DNA"/>
</dbReference>
<feature type="compositionally biased region" description="Polar residues" evidence="12">
    <location>
        <begin position="1"/>
        <end position="10"/>
    </location>
</feature>
<keyword evidence="7" id="KW-0676">Redox-active center</keyword>
<reference evidence="14 15" key="1">
    <citation type="submission" date="2016-03" db="EMBL/GenBank/DDBJ databases">
        <authorList>
            <person name="Zhang H."/>
            <person name="Liu R."/>
            <person name="Wang M."/>
            <person name="Wang H."/>
            <person name="Wang L."/>
            <person name="Song L."/>
        </authorList>
    </citation>
    <scope>NUCLEOTIDE SEQUENCE [LARGE SCALE GENOMIC DNA]</scope>
    <source>
        <strain evidence="14 15">DSM 16098</strain>
    </source>
</reference>
<dbReference type="PANTHER" id="PTHR42801">
    <property type="entry name" value="THIOREDOXIN-DEPENDENT PEROXIDE REDUCTASE"/>
    <property type="match status" value="1"/>
</dbReference>
<comment type="caution">
    <text evidence="14">The sequence shown here is derived from an EMBL/GenBank/DDBJ whole genome shotgun (WGS) entry which is preliminary data.</text>
</comment>
<evidence type="ECO:0000256" key="7">
    <source>
        <dbReference type="ARBA" id="ARBA00023284"/>
    </source>
</evidence>
<dbReference type="Gene3D" id="3.40.30.10">
    <property type="entry name" value="Glutaredoxin"/>
    <property type="match status" value="1"/>
</dbReference>
<evidence type="ECO:0000256" key="12">
    <source>
        <dbReference type="SAM" id="MobiDB-lite"/>
    </source>
</evidence>
<accession>A0ABR5VVJ1</accession>
<evidence type="ECO:0000256" key="5">
    <source>
        <dbReference type="ARBA" id="ARBA00023002"/>
    </source>
</evidence>
<comment type="similarity">
    <text evidence="9">Belongs to the peroxiredoxin family. BCP/PrxQ subfamily.</text>
</comment>
<gene>
    <name evidence="14" type="ORF">A2I98_07530</name>
</gene>
<comment type="function">
    <text evidence="1">Thiol-specific peroxidase that catalyzes the reduction of hydrogen peroxide and organic hydroperoxides to water and alcohols, respectively. Plays a role in cell protection against oxidative stress by detoxifying peroxides and as sensor of hydrogen peroxide-mediated signaling events.</text>
</comment>
<sequence>MSDESNTLKAQTEAKVAAGRKGNPDFMKGVDETIAQAKAFQEGENALNLDQNAPRFELPNQHAEQVLLDELLAKGPLVITFYRGSWCPYCNLQLKALQSRLPEIHALGAQLVAISPQAPDGSMSENDIRNMDFVVLSDQNADVAASYGVAWQVPTFLLDHMREDRGLDLESLNNGNGSILPIPATFVLDSEGKVTWRYVDVDYRTRSEPQDIINALKALQ</sequence>
<comment type="catalytic activity">
    <reaction evidence="11">
        <text>a hydroperoxide + [thioredoxin]-dithiol = an alcohol + [thioredoxin]-disulfide + H2O</text>
        <dbReference type="Rhea" id="RHEA:62620"/>
        <dbReference type="Rhea" id="RHEA-COMP:10698"/>
        <dbReference type="Rhea" id="RHEA-COMP:10700"/>
        <dbReference type="ChEBI" id="CHEBI:15377"/>
        <dbReference type="ChEBI" id="CHEBI:29950"/>
        <dbReference type="ChEBI" id="CHEBI:30879"/>
        <dbReference type="ChEBI" id="CHEBI:35924"/>
        <dbReference type="ChEBI" id="CHEBI:50058"/>
        <dbReference type="EC" id="1.11.1.24"/>
    </reaction>
</comment>
<evidence type="ECO:0000256" key="4">
    <source>
        <dbReference type="ARBA" id="ARBA00022862"/>
    </source>
</evidence>
<name>A0ABR5VVJ1_9GAMM</name>
<evidence type="ECO:0000256" key="8">
    <source>
        <dbReference type="ARBA" id="ARBA00032824"/>
    </source>
</evidence>
<dbReference type="SUPFAM" id="SSF52833">
    <property type="entry name" value="Thioredoxin-like"/>
    <property type="match status" value="1"/>
</dbReference>
<evidence type="ECO:0000256" key="1">
    <source>
        <dbReference type="ARBA" id="ARBA00003330"/>
    </source>
</evidence>
<evidence type="ECO:0000256" key="2">
    <source>
        <dbReference type="ARBA" id="ARBA00013017"/>
    </source>
</evidence>
<feature type="region of interest" description="Disordered" evidence="12">
    <location>
        <begin position="1"/>
        <end position="23"/>
    </location>
</feature>
<dbReference type="PANTHER" id="PTHR42801:SF7">
    <property type="entry name" value="SLL1159 PROTEIN"/>
    <property type="match status" value="1"/>
</dbReference>
<evidence type="ECO:0000313" key="14">
    <source>
        <dbReference type="EMBL" id="KYL35375.1"/>
    </source>
</evidence>
<dbReference type="InterPro" id="IPR050924">
    <property type="entry name" value="Peroxiredoxin_BCP/PrxQ"/>
</dbReference>
<evidence type="ECO:0000313" key="15">
    <source>
        <dbReference type="Proteomes" id="UP000075621"/>
    </source>
</evidence>
<dbReference type="InterPro" id="IPR013766">
    <property type="entry name" value="Thioredoxin_domain"/>
</dbReference>
<evidence type="ECO:0000259" key="13">
    <source>
        <dbReference type="PROSITE" id="PS51352"/>
    </source>
</evidence>
<dbReference type="Pfam" id="PF00578">
    <property type="entry name" value="AhpC-TSA"/>
    <property type="match status" value="1"/>
</dbReference>
<dbReference type="CDD" id="cd02970">
    <property type="entry name" value="PRX_like2"/>
    <property type="match status" value="1"/>
</dbReference>
<dbReference type="InterPro" id="IPR036249">
    <property type="entry name" value="Thioredoxin-like_sf"/>
</dbReference>
<feature type="domain" description="Thioredoxin" evidence="13">
    <location>
        <begin position="47"/>
        <end position="220"/>
    </location>
</feature>